<feature type="domain" description="Alpha-carbonic anhydrase" evidence="12">
    <location>
        <begin position="1"/>
        <end position="207"/>
    </location>
</feature>
<keyword evidence="7 10" id="KW-0862">Zinc</keyword>
<dbReference type="InterPro" id="IPR018338">
    <property type="entry name" value="Carbonic_anhydrase_a-class_CS"/>
</dbReference>
<comment type="cofactor">
    <cofactor evidence="1 10">
        <name>Zn(2+)</name>
        <dbReference type="ChEBI" id="CHEBI:29105"/>
    </cofactor>
</comment>
<dbReference type="InterPro" id="IPR001148">
    <property type="entry name" value="CA_dom"/>
</dbReference>
<dbReference type="PROSITE" id="PS00162">
    <property type="entry name" value="ALPHA_CA_1"/>
    <property type="match status" value="1"/>
</dbReference>
<dbReference type="InterPro" id="IPR023561">
    <property type="entry name" value="Carbonic_anhydrase_a-class"/>
</dbReference>
<evidence type="ECO:0000256" key="5">
    <source>
        <dbReference type="ARBA" id="ARBA00014628"/>
    </source>
</evidence>
<evidence type="ECO:0000256" key="2">
    <source>
        <dbReference type="ARBA" id="ARBA00002904"/>
    </source>
</evidence>
<sequence>MQLDYSHQQNWHFESGQHQSPINIDDQSVIDWQRGSAIEIDYQNQVSEAHNSGNGLEVLVNGTAILNYRKFNLLQFHVHTPSEHQLNQHTFAAEVHFVHQALNGTKAVIGVFFELGAPDPVIDSIMQHWSKPGQFAIKLTDFIPADPAYYHYLGSLTTPPLTENVEWYIIKEPVTLSSEQLSFLQTLMPKNNRDLQAVNDRPILYRP</sequence>
<dbReference type="Gene3D" id="3.10.200.10">
    <property type="entry name" value="Alpha carbonic anhydrase"/>
    <property type="match status" value="1"/>
</dbReference>
<evidence type="ECO:0000256" key="8">
    <source>
        <dbReference type="ARBA" id="ARBA00023239"/>
    </source>
</evidence>
<evidence type="ECO:0000256" key="9">
    <source>
        <dbReference type="ARBA" id="ARBA00048348"/>
    </source>
</evidence>
<dbReference type="AlphaFoldDB" id="A0A6C2C7Y4"/>
<dbReference type="InterPro" id="IPR036398">
    <property type="entry name" value="CA_dom_sf"/>
</dbReference>
<comment type="function">
    <text evidence="2 10">Reversible hydration of carbon dioxide.</text>
</comment>
<dbReference type="SUPFAM" id="SSF51069">
    <property type="entry name" value="Carbonic anhydrase"/>
    <property type="match status" value="1"/>
</dbReference>
<reference evidence="13 14" key="1">
    <citation type="submission" date="2019-01" db="EMBL/GenBank/DDBJ databases">
        <title>Weissella sp. nov., a novel lactic acid bacterium isolated from animal feces.</title>
        <authorList>
            <person name="Wang L.-T."/>
        </authorList>
    </citation>
    <scope>NUCLEOTIDE SEQUENCE [LARGE SCALE GENOMIC DNA]</scope>
    <source>
        <strain evidence="13 14">8H-2</strain>
    </source>
</reference>
<keyword evidence="6 10" id="KW-0479">Metal-binding</keyword>
<dbReference type="Pfam" id="PF00194">
    <property type="entry name" value="Carb_anhydrase"/>
    <property type="match status" value="1"/>
</dbReference>
<proteinExistence type="inferred from homology"/>
<dbReference type="PANTHER" id="PTHR18952:SF265">
    <property type="entry name" value="CARBONIC ANHYDRASE"/>
    <property type="match status" value="1"/>
</dbReference>
<dbReference type="PROSITE" id="PS51144">
    <property type="entry name" value="ALPHA_CA_2"/>
    <property type="match status" value="1"/>
</dbReference>
<evidence type="ECO:0000313" key="14">
    <source>
        <dbReference type="Proteomes" id="UP000371977"/>
    </source>
</evidence>
<evidence type="ECO:0000256" key="11">
    <source>
        <dbReference type="SAM" id="MobiDB-lite"/>
    </source>
</evidence>
<dbReference type="PANTHER" id="PTHR18952">
    <property type="entry name" value="CARBONIC ANHYDRASE"/>
    <property type="match status" value="1"/>
</dbReference>
<dbReference type="EC" id="4.2.1.1" evidence="4 10"/>
<organism evidence="13 14">
    <name type="scientific">Weissella muntiaci</name>
    <dbReference type="NCBI Taxonomy" id="2508881"/>
    <lineage>
        <taxon>Bacteria</taxon>
        <taxon>Bacillati</taxon>
        <taxon>Bacillota</taxon>
        <taxon>Bacilli</taxon>
        <taxon>Lactobacillales</taxon>
        <taxon>Lactobacillaceae</taxon>
        <taxon>Weissella</taxon>
    </lineage>
</organism>
<evidence type="ECO:0000256" key="10">
    <source>
        <dbReference type="RuleBase" id="RU367011"/>
    </source>
</evidence>
<comment type="similarity">
    <text evidence="3 10">Belongs to the alpha-carbonic anhydrase family.</text>
</comment>
<keyword evidence="14" id="KW-1185">Reference proteome</keyword>
<dbReference type="CDD" id="cd03124">
    <property type="entry name" value="alpha_CA_prokaryotic_like"/>
    <property type="match status" value="1"/>
</dbReference>
<dbReference type="SMART" id="SM01057">
    <property type="entry name" value="Carb_anhydrase"/>
    <property type="match status" value="1"/>
</dbReference>
<keyword evidence="8 10" id="KW-0456">Lyase</keyword>
<evidence type="ECO:0000256" key="7">
    <source>
        <dbReference type="ARBA" id="ARBA00022833"/>
    </source>
</evidence>
<dbReference type="GO" id="GO:0008270">
    <property type="term" value="F:zinc ion binding"/>
    <property type="evidence" value="ECO:0007669"/>
    <property type="project" value="UniProtKB-UniRule"/>
</dbReference>
<comment type="caution">
    <text evidence="13">The sequence shown here is derived from an EMBL/GenBank/DDBJ whole genome shotgun (WGS) entry which is preliminary data.</text>
</comment>
<dbReference type="GO" id="GO:0004089">
    <property type="term" value="F:carbonate dehydratase activity"/>
    <property type="evidence" value="ECO:0007669"/>
    <property type="project" value="UniProtKB-UniRule"/>
</dbReference>
<name>A0A6C2C7Y4_9LACO</name>
<accession>A0A6C2C7Y4</accession>
<dbReference type="InterPro" id="IPR041891">
    <property type="entry name" value="Alpha_CA_prokaryot-like"/>
</dbReference>
<evidence type="ECO:0000256" key="6">
    <source>
        <dbReference type="ARBA" id="ARBA00022723"/>
    </source>
</evidence>
<dbReference type="Proteomes" id="UP000371977">
    <property type="component" value="Unassembled WGS sequence"/>
</dbReference>
<dbReference type="RefSeq" id="WP_148622232.1">
    <property type="nucleotide sequence ID" value="NZ_SDGZ01000010.1"/>
</dbReference>
<evidence type="ECO:0000256" key="4">
    <source>
        <dbReference type="ARBA" id="ARBA00012925"/>
    </source>
</evidence>
<protein>
    <recommendedName>
        <fullName evidence="5 10">Carbonic anhydrase</fullName>
        <ecNumber evidence="4 10">4.2.1.1</ecNumber>
    </recommendedName>
</protein>
<evidence type="ECO:0000313" key="13">
    <source>
        <dbReference type="EMBL" id="TYC50150.1"/>
    </source>
</evidence>
<dbReference type="OrthoDB" id="5327615at2"/>
<feature type="region of interest" description="Disordered" evidence="11">
    <location>
        <begin position="1"/>
        <end position="20"/>
    </location>
</feature>
<evidence type="ECO:0000256" key="1">
    <source>
        <dbReference type="ARBA" id="ARBA00001947"/>
    </source>
</evidence>
<evidence type="ECO:0000259" key="12">
    <source>
        <dbReference type="PROSITE" id="PS51144"/>
    </source>
</evidence>
<evidence type="ECO:0000256" key="3">
    <source>
        <dbReference type="ARBA" id="ARBA00010718"/>
    </source>
</evidence>
<comment type="catalytic activity">
    <reaction evidence="9 10">
        <text>hydrogencarbonate + H(+) = CO2 + H2O</text>
        <dbReference type="Rhea" id="RHEA:10748"/>
        <dbReference type="ChEBI" id="CHEBI:15377"/>
        <dbReference type="ChEBI" id="CHEBI:15378"/>
        <dbReference type="ChEBI" id="CHEBI:16526"/>
        <dbReference type="ChEBI" id="CHEBI:17544"/>
        <dbReference type="EC" id="4.2.1.1"/>
    </reaction>
</comment>
<dbReference type="EMBL" id="SDGZ01000010">
    <property type="protein sequence ID" value="TYC50150.1"/>
    <property type="molecule type" value="Genomic_DNA"/>
</dbReference>
<gene>
    <name evidence="13" type="ORF">ESZ50_03610</name>
</gene>